<dbReference type="InterPro" id="IPR002372">
    <property type="entry name" value="PQQ_rpt_dom"/>
</dbReference>
<evidence type="ECO:0000313" key="4">
    <source>
        <dbReference type="Proteomes" id="UP000296706"/>
    </source>
</evidence>
<dbReference type="SMART" id="SM00564">
    <property type="entry name" value="PQQ"/>
    <property type="match status" value="5"/>
</dbReference>
<accession>A0A4D6HDW4</accession>
<dbReference type="KEGG" id="hsn:DV733_11055"/>
<dbReference type="SUPFAM" id="SSF50998">
    <property type="entry name" value="Quinoprotein alcohol dehydrogenase-like"/>
    <property type="match status" value="2"/>
</dbReference>
<dbReference type="InterPro" id="IPR018391">
    <property type="entry name" value="PQQ_b-propeller_rpt"/>
</dbReference>
<keyword evidence="4" id="KW-1185">Reference proteome</keyword>
<dbReference type="STRING" id="1457250.GCA_000755225_00680"/>
<feature type="domain" description="Pyrrolo-quinoline quinone repeat" evidence="2">
    <location>
        <begin position="107"/>
        <end position="215"/>
    </location>
</feature>
<dbReference type="Gene3D" id="2.40.10.480">
    <property type="match status" value="1"/>
</dbReference>
<dbReference type="PANTHER" id="PTHR34512">
    <property type="entry name" value="CELL SURFACE PROTEIN"/>
    <property type="match status" value="1"/>
</dbReference>
<name>A0A4D6HDW4_9EURY</name>
<dbReference type="EMBL" id="CP031310">
    <property type="protein sequence ID" value="QCC51741.1"/>
    <property type="molecule type" value="Genomic_DNA"/>
</dbReference>
<organism evidence="3 4">
    <name type="scientific">Halapricum salinum</name>
    <dbReference type="NCBI Taxonomy" id="1457250"/>
    <lineage>
        <taxon>Archaea</taxon>
        <taxon>Methanobacteriati</taxon>
        <taxon>Methanobacteriota</taxon>
        <taxon>Stenosarchaea group</taxon>
        <taxon>Halobacteria</taxon>
        <taxon>Halobacteriales</taxon>
        <taxon>Haloarculaceae</taxon>
        <taxon>Halapricum</taxon>
    </lineage>
</organism>
<sequence length="380" mass="40463">MDGSTEPLLVGPRTRPTRSEPARDHRWCGREELIIVKRLNSSVEGSSSEIKTVWRQETAIETSFQTCSPALDDDRVFVGGLGTSLYALSREDGRIVWTVERDGSMSDSSPAYHDGIVYVGSGGGSVYALDAEDGSIVWRYAGPSAITTSPIVRDGVVYVGRNDGVLLALDAVTGSVLFEFDTGSRIVSDIAYSSVEETLYFTSKTELRAHDAADGGRRVWAMPFSADVGAGSPAVDDSQGMVYFAANELRALRSDDGSLSWGTSFFGTSAGSAPVFDERGVYVGGGSGTMYAIQHDESVLVNAPDWAFRTWDIAITATPALGGDRLVAGSLKGDLYVLDAEAGTAEGHVELPCELRSAPIVDDDRLFVAGDGGGVYAFEF</sequence>
<dbReference type="Gene3D" id="2.130.10.10">
    <property type="entry name" value="YVTN repeat-like/Quinoprotein amine dehydrogenase"/>
    <property type="match status" value="2"/>
</dbReference>
<dbReference type="InterPro" id="IPR015943">
    <property type="entry name" value="WD40/YVTN_repeat-like_dom_sf"/>
</dbReference>
<dbReference type="PANTHER" id="PTHR34512:SF30">
    <property type="entry name" value="OUTER MEMBRANE PROTEIN ASSEMBLY FACTOR BAMB"/>
    <property type="match status" value="1"/>
</dbReference>
<evidence type="ECO:0000313" key="3">
    <source>
        <dbReference type="EMBL" id="QCC51741.1"/>
    </source>
</evidence>
<feature type="domain" description="Pyrrolo-quinoline quinone repeat" evidence="2">
    <location>
        <begin position="310"/>
        <end position="379"/>
    </location>
</feature>
<evidence type="ECO:0000256" key="1">
    <source>
        <dbReference type="SAM" id="MobiDB-lite"/>
    </source>
</evidence>
<dbReference type="InterPro" id="IPR011047">
    <property type="entry name" value="Quinoprotein_ADH-like_sf"/>
</dbReference>
<feature type="region of interest" description="Disordered" evidence="1">
    <location>
        <begin position="1"/>
        <end position="24"/>
    </location>
</feature>
<evidence type="ECO:0000259" key="2">
    <source>
        <dbReference type="Pfam" id="PF13360"/>
    </source>
</evidence>
<feature type="domain" description="Pyrrolo-quinoline quinone repeat" evidence="2">
    <location>
        <begin position="51"/>
        <end position="104"/>
    </location>
</feature>
<dbReference type="AlphaFoldDB" id="A0A4D6HDW4"/>
<proteinExistence type="predicted"/>
<reference evidence="3 4" key="1">
    <citation type="journal article" date="2019" name="Nat. Commun.">
        <title>A new type of DNA phosphorothioation-based antiviral system in archaea.</title>
        <authorList>
            <person name="Xiong L."/>
            <person name="Liu S."/>
            <person name="Chen S."/>
            <person name="Xiao Y."/>
            <person name="Zhu B."/>
            <person name="Gao Y."/>
            <person name="Zhang Y."/>
            <person name="Chen B."/>
            <person name="Luo J."/>
            <person name="Deng Z."/>
            <person name="Chen X."/>
            <person name="Wang L."/>
            <person name="Chen S."/>
        </authorList>
    </citation>
    <scope>NUCLEOTIDE SEQUENCE [LARGE SCALE GENOMIC DNA]</scope>
    <source>
        <strain evidence="3 4">CBA1105</strain>
    </source>
</reference>
<protein>
    <recommendedName>
        <fullName evidence="2">Pyrrolo-quinoline quinone repeat domain-containing protein</fullName>
    </recommendedName>
</protein>
<gene>
    <name evidence="3" type="ORF">DV733_11055</name>
</gene>
<dbReference type="Pfam" id="PF13360">
    <property type="entry name" value="PQQ_2"/>
    <property type="match status" value="3"/>
</dbReference>
<dbReference type="Proteomes" id="UP000296706">
    <property type="component" value="Chromosome"/>
</dbReference>